<accession>A0A4U0T5V0</accession>
<dbReference type="RefSeq" id="WP_136727062.1">
    <property type="nucleotide sequence ID" value="NZ_SUMC01000034.1"/>
</dbReference>
<feature type="region of interest" description="Disordered" evidence="1">
    <location>
        <begin position="1"/>
        <end position="37"/>
    </location>
</feature>
<dbReference type="Proteomes" id="UP000305778">
    <property type="component" value="Unassembled WGS sequence"/>
</dbReference>
<proteinExistence type="predicted"/>
<keyword evidence="3" id="KW-1185">Reference proteome</keyword>
<protein>
    <submittedName>
        <fullName evidence="2">Uncharacterized protein</fullName>
    </submittedName>
</protein>
<evidence type="ECO:0000313" key="3">
    <source>
        <dbReference type="Proteomes" id="UP000305778"/>
    </source>
</evidence>
<evidence type="ECO:0000256" key="1">
    <source>
        <dbReference type="SAM" id="MobiDB-lite"/>
    </source>
</evidence>
<comment type="caution">
    <text evidence="2">The sequence shown here is derived from an EMBL/GenBank/DDBJ whole genome shotgun (WGS) entry which is preliminary data.</text>
</comment>
<reference evidence="2 3" key="1">
    <citation type="submission" date="2019-04" db="EMBL/GenBank/DDBJ databases">
        <title>Streptomyces oryziradicis sp. nov., a novel actinomycete isolated from rhizosphere soil of rice (Oryza sativa L.).</title>
        <authorList>
            <person name="Li C."/>
        </authorList>
    </citation>
    <scope>NUCLEOTIDE SEQUENCE [LARGE SCALE GENOMIC DNA]</scope>
    <source>
        <strain evidence="2 3">NEAU-C40</strain>
    </source>
</reference>
<sequence>MTEPWPGSRPWTPSEVRGRRRRTLSGYQRGIGEQDGRGRAPDWVFNVAVCLNRPSDATLRQVESVLGAISFGGSTG</sequence>
<organism evidence="2 3">
    <name type="scientific">Actinacidiphila oryziradicis</name>
    <dbReference type="NCBI Taxonomy" id="2571141"/>
    <lineage>
        <taxon>Bacteria</taxon>
        <taxon>Bacillati</taxon>
        <taxon>Actinomycetota</taxon>
        <taxon>Actinomycetes</taxon>
        <taxon>Kitasatosporales</taxon>
        <taxon>Streptomycetaceae</taxon>
        <taxon>Actinacidiphila</taxon>
    </lineage>
</organism>
<name>A0A4U0T5V0_9ACTN</name>
<evidence type="ECO:0000313" key="2">
    <source>
        <dbReference type="EMBL" id="TKA08105.1"/>
    </source>
</evidence>
<dbReference type="EMBL" id="SUMC01000034">
    <property type="protein sequence ID" value="TKA08105.1"/>
    <property type="molecule type" value="Genomic_DNA"/>
</dbReference>
<gene>
    <name evidence="2" type="ORF">FCI23_29895</name>
</gene>
<dbReference type="AlphaFoldDB" id="A0A4U0T5V0"/>